<dbReference type="Proteomes" id="UP000320421">
    <property type="component" value="Chromosome"/>
</dbReference>
<dbReference type="InterPro" id="IPR012349">
    <property type="entry name" value="Split_barrel_FMN-bd"/>
</dbReference>
<reference evidence="2 3" key="1">
    <citation type="submission" date="2019-02" db="EMBL/GenBank/DDBJ databases">
        <title>Deep-cultivation of Planctomycetes and their phenomic and genomic characterization uncovers novel biology.</title>
        <authorList>
            <person name="Wiegand S."/>
            <person name="Jogler M."/>
            <person name="Boedeker C."/>
            <person name="Pinto D."/>
            <person name="Vollmers J."/>
            <person name="Rivas-Marin E."/>
            <person name="Kohn T."/>
            <person name="Peeters S.H."/>
            <person name="Heuer A."/>
            <person name="Rast P."/>
            <person name="Oberbeckmann S."/>
            <person name="Bunk B."/>
            <person name="Jeske O."/>
            <person name="Meyerdierks A."/>
            <person name="Storesund J.E."/>
            <person name="Kallscheuer N."/>
            <person name="Luecker S."/>
            <person name="Lage O.M."/>
            <person name="Pohl T."/>
            <person name="Merkel B.J."/>
            <person name="Hornburger P."/>
            <person name="Mueller R.-W."/>
            <person name="Bruemmer F."/>
            <person name="Labrenz M."/>
            <person name="Spormann A.M."/>
            <person name="Op den Camp H."/>
            <person name="Overmann J."/>
            <person name="Amann R."/>
            <person name="Jetten M.S.M."/>
            <person name="Mascher T."/>
            <person name="Medema M.H."/>
            <person name="Devos D.P."/>
            <person name="Kaster A.-K."/>
            <person name="Ovreas L."/>
            <person name="Rohde M."/>
            <person name="Galperin M.Y."/>
            <person name="Jogler C."/>
        </authorList>
    </citation>
    <scope>NUCLEOTIDE SEQUENCE [LARGE SCALE GENOMIC DNA]</scope>
    <source>
        <strain evidence="2 3">HG66A1</strain>
    </source>
</reference>
<dbReference type="SUPFAM" id="SSF50475">
    <property type="entry name" value="FMN-binding split barrel"/>
    <property type="match status" value="1"/>
</dbReference>
<organism evidence="2 3">
    <name type="scientific">Gimesia chilikensis</name>
    <dbReference type="NCBI Taxonomy" id="2605989"/>
    <lineage>
        <taxon>Bacteria</taxon>
        <taxon>Pseudomonadati</taxon>
        <taxon>Planctomycetota</taxon>
        <taxon>Planctomycetia</taxon>
        <taxon>Planctomycetales</taxon>
        <taxon>Planctomycetaceae</taxon>
        <taxon>Gimesia</taxon>
    </lineage>
</organism>
<feature type="domain" description="Pyridoxamine 5'-phosphate oxidase N-terminal" evidence="1">
    <location>
        <begin position="40"/>
        <end position="137"/>
    </location>
</feature>
<evidence type="ECO:0000313" key="3">
    <source>
        <dbReference type="Proteomes" id="UP000320421"/>
    </source>
</evidence>
<evidence type="ECO:0000313" key="2">
    <source>
        <dbReference type="EMBL" id="QDT22614.1"/>
    </source>
</evidence>
<protein>
    <submittedName>
        <fullName evidence="2">Pyridoxamine 5'-phosphate oxidase</fullName>
    </submittedName>
</protein>
<gene>
    <name evidence="2" type="ORF">HG66A1_44220</name>
</gene>
<dbReference type="Pfam" id="PF01243">
    <property type="entry name" value="PNPOx_N"/>
    <property type="match status" value="1"/>
</dbReference>
<dbReference type="InterPro" id="IPR011576">
    <property type="entry name" value="Pyridox_Oxase_N"/>
</dbReference>
<dbReference type="PANTHER" id="PTHR42815:SF2">
    <property type="entry name" value="FAD-BINDING, PUTATIVE (AFU_ORTHOLOGUE AFUA_6G07600)-RELATED"/>
    <property type="match status" value="1"/>
</dbReference>
<dbReference type="Gene3D" id="2.30.110.10">
    <property type="entry name" value="Electron Transport, Fmn-binding Protein, Chain A"/>
    <property type="match status" value="1"/>
</dbReference>
<keyword evidence="3" id="KW-1185">Reference proteome</keyword>
<dbReference type="RefSeq" id="WP_145188765.1">
    <property type="nucleotide sequence ID" value="NZ_CP036266.1"/>
</dbReference>
<dbReference type="OrthoDB" id="9796486at2"/>
<name>A0A517PTB1_9PLAN</name>
<evidence type="ECO:0000259" key="1">
    <source>
        <dbReference type="Pfam" id="PF01243"/>
    </source>
</evidence>
<sequence>MHSIPSDIAFTESVKALQSRNGSRSQYARMEQGSGWQTKITDDLQDFLSHLDMFYLGTASRTGQPYIQYRGGNPGFLKVLDESTLGFADFAGNRQFITLGNLSENPQAFLFLIDYVHRRRVKIWGTARVVEDDAALLTRLHDPTYPGRVERAILFTISAWDVNCPQHIHPRLPQQEILPLLEQLREENRQLKTELARLQSQPESGQ</sequence>
<dbReference type="AlphaFoldDB" id="A0A517PTB1"/>
<accession>A0A517PTB1</accession>
<dbReference type="EMBL" id="CP036266">
    <property type="protein sequence ID" value="QDT22614.1"/>
    <property type="molecule type" value="Genomic_DNA"/>
</dbReference>
<proteinExistence type="predicted"/>
<dbReference type="PANTHER" id="PTHR42815">
    <property type="entry name" value="FAD-BINDING, PUTATIVE (AFU_ORTHOLOGUE AFUA_6G07600)-RELATED"/>
    <property type="match status" value="1"/>
</dbReference>